<protein>
    <submittedName>
        <fullName evidence="1">Uncharacterized protein</fullName>
    </submittedName>
</protein>
<dbReference type="EMBL" id="NMUH01000179">
    <property type="protein sequence ID" value="MQL73749.1"/>
    <property type="molecule type" value="Genomic_DNA"/>
</dbReference>
<dbReference type="AlphaFoldDB" id="A0A843TZR7"/>
<accession>A0A843TZR7</accession>
<gene>
    <name evidence="1" type="ORF">Taro_006107</name>
</gene>
<sequence length="130" mass="14990">MERARCCYLVDSFIDFLVTREGGEGPEGEKPRKRTPELWETEFLEAGIIEEGHVAEVDGCQSPVSPSLLRLSGVVTIRTRDHKGVVKWDGGWVKLTAIFRWLGYWMVSPQCLQLITFAVTWRRVYDMRGW</sequence>
<evidence type="ECO:0000313" key="2">
    <source>
        <dbReference type="Proteomes" id="UP000652761"/>
    </source>
</evidence>
<reference evidence="1" key="1">
    <citation type="submission" date="2017-07" db="EMBL/GenBank/DDBJ databases">
        <title>Taro Niue Genome Assembly and Annotation.</title>
        <authorList>
            <person name="Atibalentja N."/>
            <person name="Keating K."/>
            <person name="Fields C.J."/>
        </authorList>
    </citation>
    <scope>NUCLEOTIDE SEQUENCE</scope>
    <source>
        <strain evidence="1">Niue_2</strain>
        <tissue evidence="1">Leaf</tissue>
    </source>
</reference>
<keyword evidence="2" id="KW-1185">Reference proteome</keyword>
<proteinExistence type="predicted"/>
<organism evidence="1 2">
    <name type="scientific">Colocasia esculenta</name>
    <name type="common">Wild taro</name>
    <name type="synonym">Arum esculentum</name>
    <dbReference type="NCBI Taxonomy" id="4460"/>
    <lineage>
        <taxon>Eukaryota</taxon>
        <taxon>Viridiplantae</taxon>
        <taxon>Streptophyta</taxon>
        <taxon>Embryophyta</taxon>
        <taxon>Tracheophyta</taxon>
        <taxon>Spermatophyta</taxon>
        <taxon>Magnoliopsida</taxon>
        <taxon>Liliopsida</taxon>
        <taxon>Araceae</taxon>
        <taxon>Aroideae</taxon>
        <taxon>Colocasieae</taxon>
        <taxon>Colocasia</taxon>
    </lineage>
</organism>
<comment type="caution">
    <text evidence="1">The sequence shown here is derived from an EMBL/GenBank/DDBJ whole genome shotgun (WGS) entry which is preliminary data.</text>
</comment>
<dbReference type="Proteomes" id="UP000652761">
    <property type="component" value="Unassembled WGS sequence"/>
</dbReference>
<name>A0A843TZR7_COLES</name>
<evidence type="ECO:0000313" key="1">
    <source>
        <dbReference type="EMBL" id="MQL73749.1"/>
    </source>
</evidence>